<feature type="transmembrane region" description="Helical" evidence="4">
    <location>
        <begin position="360"/>
        <end position="378"/>
    </location>
</feature>
<comment type="caution">
    <text evidence="5">The sequence shown here is derived from an EMBL/GenBank/DDBJ whole genome shotgun (WGS) entry which is preliminary data.</text>
</comment>
<sequence>MLDKLLRKLKYFKIINDPKNCKETISNEPLPTPISINIKDNFEKIKSIFQNDIDINIRQFLIGQNNIKALVVSMEGLSETSAVSKNILDNLMWEIRKIPINYDINLENIKNYAISSNKIRKISTIEQTVDGILNGNTVLFLEGEDTALELGTQAWEHRGVEPPQTENTVRGPRESFTETMSVNTSLVRRKIKNPDLKIEEMVAGKRTRTKICIVYLKGIANAKILEEVRNRLKSIDIDAILESGYIEEFIKDSPFSLFPTVGNTEVPDKFAAKILEGRIGILTEGTPIALTVPFLFVESLQVTEDYYSAPFLVTQIRLLRLIAFHMTIFGPAIFVAITTFHPSIIPQTLMLTLATTREKVPFPAVIEAFLMAGIFEVIREAGVRMPRAVGQAVSIVGALIMGEVAVNAGLVSPFMIIIISLSGMMSFLLPPQIDPITLLKFPMLIAAGTFGLIGIMWSYILMIIHLASLRSFGVPYFSPVMPFNLKAMKDFIIRVPWWLMKTRPSSIGWRESERVGNNIKPDPSNGKVGDEQK</sequence>
<evidence type="ECO:0000313" key="6">
    <source>
        <dbReference type="Proteomes" id="UP000622687"/>
    </source>
</evidence>
<protein>
    <submittedName>
        <fullName evidence="5">Spore germination protein</fullName>
    </submittedName>
</protein>
<dbReference type="PIRSF" id="PIRSF005690">
    <property type="entry name" value="GerBA"/>
    <property type="match status" value="1"/>
</dbReference>
<dbReference type="GO" id="GO:0016020">
    <property type="term" value="C:membrane"/>
    <property type="evidence" value="ECO:0007669"/>
    <property type="project" value="InterPro"/>
</dbReference>
<evidence type="ECO:0000313" key="5">
    <source>
        <dbReference type="EMBL" id="MBI6875422.1"/>
    </source>
</evidence>
<proteinExistence type="inferred from homology"/>
<evidence type="ECO:0000256" key="1">
    <source>
        <dbReference type="ARBA" id="ARBA00005278"/>
    </source>
</evidence>
<evidence type="ECO:0000256" key="2">
    <source>
        <dbReference type="ARBA" id="ARBA00023136"/>
    </source>
</evidence>
<keyword evidence="4" id="KW-0812">Transmembrane</keyword>
<dbReference type="EMBL" id="JAEEGB010000044">
    <property type="protein sequence ID" value="MBI6875422.1"/>
    <property type="molecule type" value="Genomic_DNA"/>
</dbReference>
<keyword evidence="4" id="KW-1133">Transmembrane helix</keyword>
<dbReference type="InterPro" id="IPR004995">
    <property type="entry name" value="Spore_Ger"/>
</dbReference>
<dbReference type="PANTHER" id="PTHR22550:SF5">
    <property type="entry name" value="LEUCINE ZIPPER PROTEIN 4"/>
    <property type="match status" value="1"/>
</dbReference>
<keyword evidence="2 4" id="KW-0472">Membrane</keyword>
<feature type="transmembrane region" description="Helical" evidence="4">
    <location>
        <begin position="441"/>
        <end position="464"/>
    </location>
</feature>
<evidence type="ECO:0000256" key="3">
    <source>
        <dbReference type="SAM" id="MobiDB-lite"/>
    </source>
</evidence>
<gene>
    <name evidence="5" type="ORF">I6U51_22370</name>
</gene>
<dbReference type="PANTHER" id="PTHR22550">
    <property type="entry name" value="SPORE GERMINATION PROTEIN"/>
    <property type="match status" value="1"/>
</dbReference>
<reference evidence="5" key="1">
    <citation type="submission" date="2020-12" db="EMBL/GenBank/DDBJ databases">
        <title>Clostridium thailandense sp. nov., a novel acetogenic bacterium isolated from peat land soil in Thailand.</title>
        <authorList>
            <person name="Chaikitkaew S."/>
            <person name="Birkeland N.K."/>
        </authorList>
    </citation>
    <scope>NUCLEOTIDE SEQUENCE</scope>
    <source>
        <strain evidence="5">DSM 17425</strain>
    </source>
</reference>
<dbReference type="GO" id="GO:0009847">
    <property type="term" value="P:spore germination"/>
    <property type="evidence" value="ECO:0007669"/>
    <property type="project" value="InterPro"/>
</dbReference>
<dbReference type="Pfam" id="PF03323">
    <property type="entry name" value="GerA"/>
    <property type="match status" value="1"/>
</dbReference>
<dbReference type="RefSeq" id="WP_211144770.1">
    <property type="nucleotide sequence ID" value="NZ_JAEEGB010000044.1"/>
</dbReference>
<dbReference type="AlphaFoldDB" id="A0A934I236"/>
<keyword evidence="6" id="KW-1185">Reference proteome</keyword>
<dbReference type="InterPro" id="IPR050768">
    <property type="entry name" value="UPF0353/GerABKA_families"/>
</dbReference>
<comment type="similarity">
    <text evidence="1">Belongs to the GerABKA family.</text>
</comment>
<dbReference type="Proteomes" id="UP000622687">
    <property type="component" value="Unassembled WGS sequence"/>
</dbReference>
<feature type="transmembrane region" description="Helical" evidence="4">
    <location>
        <begin position="318"/>
        <end position="340"/>
    </location>
</feature>
<accession>A0A934I236</accession>
<feature type="transmembrane region" description="Helical" evidence="4">
    <location>
        <begin position="404"/>
        <end position="429"/>
    </location>
</feature>
<feature type="region of interest" description="Disordered" evidence="3">
    <location>
        <begin position="512"/>
        <end position="533"/>
    </location>
</feature>
<evidence type="ECO:0000256" key="4">
    <source>
        <dbReference type="SAM" id="Phobius"/>
    </source>
</evidence>
<organism evidence="5 6">
    <name type="scientific">Clostridium aciditolerans</name>
    <dbReference type="NCBI Taxonomy" id="339861"/>
    <lineage>
        <taxon>Bacteria</taxon>
        <taxon>Bacillati</taxon>
        <taxon>Bacillota</taxon>
        <taxon>Clostridia</taxon>
        <taxon>Eubacteriales</taxon>
        <taxon>Clostridiaceae</taxon>
        <taxon>Clostridium</taxon>
    </lineage>
</organism>
<name>A0A934I236_9CLOT</name>